<dbReference type="InterPro" id="IPR001258">
    <property type="entry name" value="NHL_repeat"/>
</dbReference>
<proteinExistence type="predicted"/>
<dbReference type="Pfam" id="PF07833">
    <property type="entry name" value="Cu_amine_oxidN1"/>
    <property type="match status" value="1"/>
</dbReference>
<sequence length="520" mass="54125">MKIIRTLSLSSLAAALLFGGAAGASAAIYSPEGRPLIESFDVAGSGEFDELNGAAAEASFRHPGAVLALRDGSLLVADTGNHRIRQIKGGSVSGYAGVEVTVLFDDAGLPAGALQDGARDLSFFSSPAGLAADASGNVYVADKGNHAIRKIAANGAVSTVAGQGVLGYKDGAGAEAAFDSPSDVAVARDGAVYVADTLNHAIRKIDASGNVTTLNALSKRAIEAFEGVVEDAGDFKDGPIAEALFNEPTGLALDAQGNLYVSDTGNQRIRYIDFAAGTVTTVAGGGRYAKDALYVEGFYVDGAAADARFYSPKGLAVDAEGGLYIADSLNHSIRYLKDGKVVTVVGNVDGDYGVANGIDQRAMVDYPSDVAIGADGSLYVSDTYNNKIRKIEFYELPNGWAANGDIRVLYNNETVAFDAKPELRSNRTMVPVRAIAEAMGYEVAFEGNDIVLSGANGTIRLTIGALEVRQTADGVTTTTEIDAAPYVADGRTYVPVRFFAEQVGVDVDWHGASTTVILRE</sequence>
<dbReference type="InterPro" id="IPR011042">
    <property type="entry name" value="6-blade_b-propeller_TolB-like"/>
</dbReference>
<evidence type="ECO:0000313" key="5">
    <source>
        <dbReference type="EMBL" id="TLS54234.1"/>
    </source>
</evidence>
<evidence type="ECO:0000256" key="3">
    <source>
        <dbReference type="SAM" id="SignalP"/>
    </source>
</evidence>
<feature type="repeat" description="NHL" evidence="2">
    <location>
        <begin position="245"/>
        <end position="269"/>
    </location>
</feature>
<accession>A0A5R9GKR9</accession>
<dbReference type="PROSITE" id="PS51125">
    <property type="entry name" value="NHL"/>
    <property type="match status" value="3"/>
</dbReference>
<dbReference type="SUPFAM" id="SSF55383">
    <property type="entry name" value="Copper amine oxidase, domain N"/>
    <property type="match status" value="2"/>
</dbReference>
<name>A0A5R9GKR9_9BACL</name>
<evidence type="ECO:0000259" key="4">
    <source>
        <dbReference type="Pfam" id="PF07833"/>
    </source>
</evidence>
<dbReference type="OrthoDB" id="9799230at2"/>
<feature type="repeat" description="NHL" evidence="2">
    <location>
        <begin position="173"/>
        <end position="208"/>
    </location>
</feature>
<dbReference type="PANTHER" id="PTHR13833">
    <property type="match status" value="1"/>
</dbReference>
<dbReference type="AlphaFoldDB" id="A0A5R9GKR9"/>
<dbReference type="SUPFAM" id="SSF101898">
    <property type="entry name" value="NHL repeat"/>
    <property type="match status" value="1"/>
</dbReference>
<dbReference type="Gene3D" id="3.30.457.10">
    <property type="entry name" value="Copper amine oxidase-like, N-terminal domain"/>
    <property type="match status" value="1"/>
</dbReference>
<evidence type="ECO:0000256" key="1">
    <source>
        <dbReference type="ARBA" id="ARBA00022737"/>
    </source>
</evidence>
<keyword evidence="1" id="KW-0677">Repeat</keyword>
<feature type="repeat" description="NHL" evidence="2">
    <location>
        <begin position="124"/>
        <end position="154"/>
    </location>
</feature>
<keyword evidence="6" id="KW-1185">Reference proteome</keyword>
<organism evidence="5 6">
    <name type="scientific">Paenibacillus antri</name>
    <dbReference type="NCBI Taxonomy" id="2582848"/>
    <lineage>
        <taxon>Bacteria</taxon>
        <taxon>Bacillati</taxon>
        <taxon>Bacillota</taxon>
        <taxon>Bacilli</taxon>
        <taxon>Bacillales</taxon>
        <taxon>Paenibacillaceae</taxon>
        <taxon>Paenibacillus</taxon>
    </lineage>
</organism>
<evidence type="ECO:0000313" key="6">
    <source>
        <dbReference type="Proteomes" id="UP000309676"/>
    </source>
</evidence>
<dbReference type="Gene3D" id="2.120.10.30">
    <property type="entry name" value="TolB, C-terminal domain"/>
    <property type="match status" value="4"/>
</dbReference>
<gene>
    <name evidence="5" type="ORF">FE782_02490</name>
</gene>
<dbReference type="PANTHER" id="PTHR13833:SF71">
    <property type="entry name" value="NHL DOMAIN-CONTAINING PROTEIN"/>
    <property type="match status" value="1"/>
</dbReference>
<feature type="signal peptide" evidence="3">
    <location>
        <begin position="1"/>
        <end position="26"/>
    </location>
</feature>
<dbReference type="InterPro" id="IPR036582">
    <property type="entry name" value="Mao_N_sf"/>
</dbReference>
<evidence type="ECO:0000256" key="2">
    <source>
        <dbReference type="PROSITE-ProRule" id="PRU00504"/>
    </source>
</evidence>
<dbReference type="RefSeq" id="WP_138192149.1">
    <property type="nucleotide sequence ID" value="NZ_VCIW01000001.1"/>
</dbReference>
<keyword evidence="3" id="KW-0732">Signal</keyword>
<protein>
    <submittedName>
        <fullName evidence="5">Copper amine oxidase</fullName>
    </submittedName>
</protein>
<comment type="caution">
    <text evidence="5">The sequence shown here is derived from an EMBL/GenBank/DDBJ whole genome shotgun (WGS) entry which is preliminary data.</text>
</comment>
<feature type="domain" description="Copper amine oxidase-like N-terminal" evidence="4">
    <location>
        <begin position="411"/>
        <end position="518"/>
    </location>
</feature>
<dbReference type="Proteomes" id="UP000309676">
    <property type="component" value="Unassembled WGS sequence"/>
</dbReference>
<feature type="chain" id="PRO_5024291453" evidence="3">
    <location>
        <begin position="27"/>
        <end position="520"/>
    </location>
</feature>
<dbReference type="EMBL" id="VCIW01000001">
    <property type="protein sequence ID" value="TLS54234.1"/>
    <property type="molecule type" value="Genomic_DNA"/>
</dbReference>
<dbReference type="Pfam" id="PF01436">
    <property type="entry name" value="NHL"/>
    <property type="match status" value="5"/>
</dbReference>
<reference evidence="5 6" key="1">
    <citation type="submission" date="2019-05" db="EMBL/GenBank/DDBJ databases">
        <authorList>
            <person name="Narsing Rao M.P."/>
            <person name="Li W.J."/>
        </authorList>
    </citation>
    <scope>NUCLEOTIDE SEQUENCE [LARGE SCALE GENOMIC DNA]</scope>
    <source>
        <strain evidence="5 6">SYSU_K30003</strain>
    </source>
</reference>
<dbReference type="InterPro" id="IPR012854">
    <property type="entry name" value="Cu_amine_oxidase-like_N"/>
</dbReference>